<organism evidence="2 3">
    <name type="scientific">Thermosulfuriphilus ammonigenes</name>
    <dbReference type="NCBI Taxonomy" id="1936021"/>
    <lineage>
        <taxon>Bacteria</taxon>
        <taxon>Pseudomonadati</taxon>
        <taxon>Thermodesulfobacteriota</taxon>
        <taxon>Thermodesulfobacteria</taxon>
        <taxon>Thermodesulfobacteriales</taxon>
        <taxon>Thermodesulfobacteriaceae</taxon>
        <taxon>Thermosulfuriphilus</taxon>
    </lineage>
</organism>
<proteinExistence type="predicted"/>
<dbReference type="EMBL" id="CP048877">
    <property type="protein sequence ID" value="QIJ71688.1"/>
    <property type="molecule type" value="Genomic_DNA"/>
</dbReference>
<gene>
    <name evidence="2" type="ORF">G4V39_05115</name>
</gene>
<dbReference type="GO" id="GO:0004784">
    <property type="term" value="F:superoxide dismutase activity"/>
    <property type="evidence" value="ECO:0007669"/>
    <property type="project" value="InterPro"/>
</dbReference>
<dbReference type="AlphaFoldDB" id="A0A6G7PW63"/>
<protein>
    <recommendedName>
        <fullName evidence="1">Manganese/iron superoxide dismutase C-terminal domain-containing protein</fullName>
    </recommendedName>
</protein>
<dbReference type="KEGG" id="tav:G4V39_05115"/>
<dbReference type="SUPFAM" id="SSF54719">
    <property type="entry name" value="Fe,Mn superoxide dismutase (SOD), C-terminal domain"/>
    <property type="match status" value="1"/>
</dbReference>
<evidence type="ECO:0000313" key="3">
    <source>
        <dbReference type="Proteomes" id="UP000502179"/>
    </source>
</evidence>
<dbReference type="InterPro" id="IPR036314">
    <property type="entry name" value="SOD_C_sf"/>
</dbReference>
<feature type="domain" description="Manganese/iron superoxide dismutase C-terminal" evidence="1">
    <location>
        <begin position="113"/>
        <end position="210"/>
    </location>
</feature>
<dbReference type="RefSeq" id="WP_166031906.1">
    <property type="nucleotide sequence ID" value="NZ_CP048877.1"/>
</dbReference>
<dbReference type="PANTHER" id="PTHR43595">
    <property type="entry name" value="37S RIBOSOMAL PROTEIN S26, MITOCHONDRIAL"/>
    <property type="match status" value="1"/>
</dbReference>
<evidence type="ECO:0000259" key="1">
    <source>
        <dbReference type="Pfam" id="PF02777"/>
    </source>
</evidence>
<dbReference type="GO" id="GO:0046872">
    <property type="term" value="F:metal ion binding"/>
    <property type="evidence" value="ECO:0007669"/>
    <property type="project" value="InterPro"/>
</dbReference>
<evidence type="ECO:0000313" key="2">
    <source>
        <dbReference type="EMBL" id="QIJ71688.1"/>
    </source>
</evidence>
<reference evidence="2 3" key="1">
    <citation type="submission" date="2020-02" db="EMBL/GenBank/DDBJ databases">
        <title>Genome analysis of Thermosulfuriphilus ammonigenes ST65T, an anaerobic thermophilic chemolithoautotrophic bacterium isolated from a deep-sea hydrothermal vent.</title>
        <authorList>
            <person name="Slobodkina G."/>
            <person name="Allioux M."/>
            <person name="Merkel A."/>
            <person name="Alain K."/>
            <person name="Jebbar M."/>
            <person name="Slobodkin A."/>
        </authorList>
    </citation>
    <scope>NUCLEOTIDE SEQUENCE [LARGE SCALE GENOMIC DNA]</scope>
    <source>
        <strain evidence="2 3">ST65</strain>
    </source>
</reference>
<name>A0A6G7PW63_9BACT</name>
<dbReference type="GO" id="GO:0005737">
    <property type="term" value="C:cytoplasm"/>
    <property type="evidence" value="ECO:0007669"/>
    <property type="project" value="TreeGrafter"/>
</dbReference>
<sequence>MDLNRRQFMMAALAVSALGASEALGAKEFGRLIGRVKGFSATQIKTHLAYLQLQEEKLAEVKGYLNEVDLSTTSPFYSDYRALIRAYTELTTSIYWHRLYFEGLSLGYERPRSGLSEAIAKAFGSFDRWKIRFYSLCQAARAWAVVAADATGQLYHFCLDSESEGLCPEYQPIIVVDTADHAYLFDFGNDRAGYAEAIIKALAWSKLEERFQKVKGGKSP</sequence>
<dbReference type="InterPro" id="IPR019832">
    <property type="entry name" value="Mn/Fe_SOD_C"/>
</dbReference>
<keyword evidence="3" id="KW-1185">Reference proteome</keyword>
<accession>A0A6G7PW63</accession>
<dbReference type="Proteomes" id="UP000502179">
    <property type="component" value="Chromosome"/>
</dbReference>
<dbReference type="PANTHER" id="PTHR43595:SF2">
    <property type="entry name" value="SMALL RIBOSOMAL SUBUNIT PROTEIN MS42"/>
    <property type="match status" value="1"/>
</dbReference>
<dbReference type="Gene3D" id="3.55.40.20">
    <property type="entry name" value="Iron/manganese superoxide dismutase, C-terminal domain"/>
    <property type="match status" value="1"/>
</dbReference>
<dbReference type="Pfam" id="PF02777">
    <property type="entry name" value="Sod_Fe_C"/>
    <property type="match status" value="1"/>
</dbReference>